<dbReference type="PANTHER" id="PTHR14136">
    <property type="entry name" value="BTB_POZ DOMAIN-CONTAINING PROTEIN KCTD9"/>
    <property type="match status" value="1"/>
</dbReference>
<gene>
    <name evidence="1" type="ORF">IXB28_01300</name>
</gene>
<dbReference type="Gene3D" id="2.160.20.80">
    <property type="entry name" value="E3 ubiquitin-protein ligase SopA"/>
    <property type="match status" value="1"/>
</dbReference>
<dbReference type="InterPro" id="IPR001646">
    <property type="entry name" value="5peptide_repeat"/>
</dbReference>
<evidence type="ECO:0000313" key="1">
    <source>
        <dbReference type="EMBL" id="MBT9310830.1"/>
    </source>
</evidence>
<evidence type="ECO:0000313" key="2">
    <source>
        <dbReference type="Proteomes" id="UP001196661"/>
    </source>
</evidence>
<accession>A0ABS5XZ13</accession>
<organism evidence="1 2">
    <name type="scientific">Leptothoe kymatousa TAU-MAC 1615</name>
    <dbReference type="NCBI Taxonomy" id="2364775"/>
    <lineage>
        <taxon>Bacteria</taxon>
        <taxon>Bacillati</taxon>
        <taxon>Cyanobacteriota</taxon>
        <taxon>Cyanophyceae</taxon>
        <taxon>Nodosilineales</taxon>
        <taxon>Cymatolegaceae</taxon>
        <taxon>Leptothoe</taxon>
        <taxon>Leptothoe kymatousa</taxon>
    </lineage>
</organism>
<dbReference type="EMBL" id="JADOER010000002">
    <property type="protein sequence ID" value="MBT9310830.1"/>
    <property type="molecule type" value="Genomic_DNA"/>
</dbReference>
<dbReference type="InterPro" id="IPR051082">
    <property type="entry name" value="Pentapeptide-BTB/POZ_domain"/>
</dbReference>
<name>A0ABS5XZ13_9CYAN</name>
<sequence>MADDLRSQLLKEFEHLAKIPKLFDREYELIQRAQAFEAEHGLSADEYQRLFGLYQRDRALPDWLENIVRVTQRFRVIVQTLQGLTSLAILLSALQFLYGFRERQTRIVNDKWATVASDIRVGSAKKEAIEFLHDRGELLSNLEAVDTQLSYLNLPGKANLQEADFRGANLYYAYFKGATLYRSDFSNYDGELTNLEAVNFQETDLRQANFRGVNMKYACFSGANLEKANFEKAHLVGTDFRGARKLTADQIRAAGKTSYERALFDDELSRKLELPPTDVEPADRCVIKPRSRTWWQGFLGR</sequence>
<keyword evidence="2" id="KW-1185">Reference proteome</keyword>
<dbReference type="RefSeq" id="WP_215616729.1">
    <property type="nucleotide sequence ID" value="NZ_JADOER010000002.1"/>
</dbReference>
<dbReference type="SUPFAM" id="SSF141571">
    <property type="entry name" value="Pentapeptide repeat-like"/>
    <property type="match status" value="1"/>
</dbReference>
<dbReference type="Proteomes" id="UP001196661">
    <property type="component" value="Unassembled WGS sequence"/>
</dbReference>
<proteinExistence type="predicted"/>
<protein>
    <submittedName>
        <fullName evidence="1">Pentapeptide repeat-containing protein</fullName>
    </submittedName>
</protein>
<comment type="caution">
    <text evidence="1">The sequence shown here is derived from an EMBL/GenBank/DDBJ whole genome shotgun (WGS) entry which is preliminary data.</text>
</comment>
<dbReference type="Pfam" id="PF00805">
    <property type="entry name" value="Pentapeptide"/>
    <property type="match status" value="2"/>
</dbReference>
<reference evidence="1 2" key="1">
    <citation type="journal article" date="2021" name="Mar. Drugs">
        <title>Genome Reduction and Secondary Metabolism of the Marine Sponge-Associated Cyanobacterium Leptothoe.</title>
        <authorList>
            <person name="Konstantinou D."/>
            <person name="Popin R.V."/>
            <person name="Fewer D.P."/>
            <person name="Sivonen K."/>
            <person name="Gkelis S."/>
        </authorList>
    </citation>
    <scope>NUCLEOTIDE SEQUENCE [LARGE SCALE GENOMIC DNA]</scope>
    <source>
        <strain evidence="1 2">TAU-MAC 1615</strain>
    </source>
</reference>
<dbReference type="PANTHER" id="PTHR14136:SF17">
    <property type="entry name" value="BTB_POZ DOMAIN-CONTAINING PROTEIN KCTD9"/>
    <property type="match status" value="1"/>
</dbReference>